<dbReference type="InterPro" id="IPR033904">
    <property type="entry name" value="Trans_IPPS_HH"/>
</dbReference>
<dbReference type="Pfam" id="PF00494">
    <property type="entry name" value="SQS_PSY"/>
    <property type="match status" value="1"/>
</dbReference>
<dbReference type="EMBL" id="JBHRXX010000009">
    <property type="protein sequence ID" value="MFC3685752.1"/>
    <property type="molecule type" value="Genomic_DNA"/>
</dbReference>
<evidence type="ECO:0000313" key="3">
    <source>
        <dbReference type="Proteomes" id="UP001595729"/>
    </source>
</evidence>
<accession>A0ABV7WA14</accession>
<dbReference type="SFLD" id="SFLDG01212">
    <property type="entry name" value="Phytoene_synthase_like"/>
    <property type="match status" value="1"/>
</dbReference>
<name>A0ABV7WA14_9BURK</name>
<dbReference type="SFLD" id="SFLDG01018">
    <property type="entry name" value="Squalene/Phytoene_Synthase_Lik"/>
    <property type="match status" value="1"/>
</dbReference>
<dbReference type="InterPro" id="IPR044843">
    <property type="entry name" value="Trans_IPPS_bact-type"/>
</dbReference>
<keyword evidence="3" id="KW-1185">Reference proteome</keyword>
<dbReference type="InterPro" id="IPR019845">
    <property type="entry name" value="Squalene/phytoene_synthase_CS"/>
</dbReference>
<gene>
    <name evidence="2" type="ORF">ACFOPI_19275</name>
</gene>
<organism evidence="2 3">
    <name type="scientific">Hydrogenophaga luteola</name>
    <dbReference type="NCBI Taxonomy" id="1591122"/>
    <lineage>
        <taxon>Bacteria</taxon>
        <taxon>Pseudomonadati</taxon>
        <taxon>Pseudomonadota</taxon>
        <taxon>Betaproteobacteria</taxon>
        <taxon>Burkholderiales</taxon>
        <taxon>Comamonadaceae</taxon>
        <taxon>Hydrogenophaga</taxon>
    </lineage>
</organism>
<reference evidence="3" key="1">
    <citation type="journal article" date="2019" name="Int. J. Syst. Evol. Microbiol.">
        <title>The Global Catalogue of Microorganisms (GCM) 10K type strain sequencing project: providing services to taxonomists for standard genome sequencing and annotation.</title>
        <authorList>
            <consortium name="The Broad Institute Genomics Platform"/>
            <consortium name="The Broad Institute Genome Sequencing Center for Infectious Disease"/>
            <person name="Wu L."/>
            <person name="Ma J."/>
        </authorList>
    </citation>
    <scope>NUCLEOTIDE SEQUENCE [LARGE SCALE GENOMIC DNA]</scope>
    <source>
        <strain evidence="3">KCTC 42501</strain>
    </source>
</reference>
<dbReference type="Proteomes" id="UP001595729">
    <property type="component" value="Unassembled WGS sequence"/>
</dbReference>
<dbReference type="SUPFAM" id="SSF48576">
    <property type="entry name" value="Terpenoid synthases"/>
    <property type="match status" value="1"/>
</dbReference>
<dbReference type="RefSeq" id="WP_382177508.1">
    <property type="nucleotide sequence ID" value="NZ_JBHRXX010000009.1"/>
</dbReference>
<evidence type="ECO:0000256" key="1">
    <source>
        <dbReference type="ARBA" id="ARBA00022679"/>
    </source>
</evidence>
<dbReference type="CDD" id="cd00683">
    <property type="entry name" value="Trans_IPPS_HH"/>
    <property type="match status" value="1"/>
</dbReference>
<dbReference type="SFLD" id="SFLDS00005">
    <property type="entry name" value="Isoprenoid_Synthase_Type_I"/>
    <property type="match status" value="1"/>
</dbReference>
<dbReference type="Gene3D" id="1.10.600.10">
    <property type="entry name" value="Farnesyl Diphosphate Synthase"/>
    <property type="match status" value="1"/>
</dbReference>
<keyword evidence="1" id="KW-0808">Transferase</keyword>
<protein>
    <submittedName>
        <fullName evidence="2">Phytoene/squalene synthase family protein</fullName>
    </submittedName>
</protein>
<dbReference type="InterPro" id="IPR002060">
    <property type="entry name" value="Squ/phyt_synthse"/>
</dbReference>
<evidence type="ECO:0000313" key="2">
    <source>
        <dbReference type="EMBL" id="MFC3685752.1"/>
    </source>
</evidence>
<sequence length="370" mass="40020">MNDSVAEALAPFPHTAPAGLAPGTSGGLDLDACIALMRTGSRTFFAASRLLPQRVRASSIALYAFCRVADDMVDSGQHSLGQAMALLSQRLDAVYAGRPQEHVEDRALAIVVQRHELPRALLDALLDGFAWDAEGRRYETLEDVHDYGARVAGSVGAMMCWIMGVRSPQALARACELGVAMQLTNIARDVGEDARNGRLYLPRQWLAEAGIDPEAWLRHPVCTPALQGVIERLLQEADRLYGQSTAGVAMLPRDCRSAILAARYIYAEIGQQLRRDGLDPVNQRAVVPTSRKLVLLACAGVQSGWIGRPGVPVPPLAAIAYLVEHCGGAADGAGGASARSLSQRVEWMLTLFERLEAQKIEQRARTRVSH</sequence>
<dbReference type="PROSITE" id="PS01045">
    <property type="entry name" value="SQUALEN_PHYTOEN_SYN_2"/>
    <property type="match status" value="1"/>
</dbReference>
<dbReference type="PANTHER" id="PTHR31480">
    <property type="entry name" value="BIFUNCTIONAL LYCOPENE CYCLASE/PHYTOENE SYNTHASE"/>
    <property type="match status" value="1"/>
</dbReference>
<comment type="caution">
    <text evidence="2">The sequence shown here is derived from an EMBL/GenBank/DDBJ whole genome shotgun (WGS) entry which is preliminary data.</text>
</comment>
<proteinExistence type="predicted"/>
<dbReference type="InterPro" id="IPR008949">
    <property type="entry name" value="Isoprenoid_synthase_dom_sf"/>
</dbReference>